<dbReference type="PRINTS" id="PR00996">
    <property type="entry name" value="CHERMTFRASE"/>
</dbReference>
<dbReference type="InterPro" id="IPR022642">
    <property type="entry name" value="CheR_C"/>
</dbReference>
<dbReference type="PANTHER" id="PTHR24422">
    <property type="entry name" value="CHEMOTAXIS PROTEIN METHYLTRANSFERASE"/>
    <property type="match status" value="1"/>
</dbReference>
<dbReference type="EMBL" id="AQPH01000035">
    <property type="protein sequence ID" value="EPY01611.1"/>
    <property type="molecule type" value="Genomic_DNA"/>
</dbReference>
<comment type="caution">
    <text evidence="2">The sequence shown here is derived from an EMBL/GenBank/DDBJ whole genome shotgun (WGS) entry which is preliminary data.</text>
</comment>
<protein>
    <submittedName>
        <fullName evidence="2">Methylase of chemotaxis methyl-accepting protein</fullName>
    </submittedName>
</protein>
<dbReference type="GO" id="GO:0008757">
    <property type="term" value="F:S-adenosylmethionine-dependent methyltransferase activity"/>
    <property type="evidence" value="ECO:0007669"/>
    <property type="project" value="InterPro"/>
</dbReference>
<evidence type="ECO:0000313" key="3">
    <source>
        <dbReference type="Proteomes" id="UP000015350"/>
    </source>
</evidence>
<dbReference type="PROSITE" id="PS50123">
    <property type="entry name" value="CHER"/>
    <property type="match status" value="1"/>
</dbReference>
<evidence type="ECO:0000313" key="2">
    <source>
        <dbReference type="EMBL" id="EPY01611.1"/>
    </source>
</evidence>
<dbReference type="RefSeq" id="WP_021132363.1">
    <property type="nucleotide sequence ID" value="NZ_AQPH01000035.1"/>
</dbReference>
<dbReference type="AlphaFoldDB" id="S9TH73"/>
<dbReference type="eggNOG" id="COG1352">
    <property type="taxonomic scope" value="Bacteria"/>
</dbReference>
<proteinExistence type="predicted"/>
<dbReference type="InterPro" id="IPR029063">
    <property type="entry name" value="SAM-dependent_MTases_sf"/>
</dbReference>
<evidence type="ECO:0000259" key="1">
    <source>
        <dbReference type="PROSITE" id="PS50123"/>
    </source>
</evidence>
<dbReference type="Proteomes" id="UP000015350">
    <property type="component" value="Unassembled WGS sequence"/>
</dbReference>
<sequence length="278" mass="31328">MTPDEIEEIEVHLFLEALRQRHGYDFLNYSSASMRRRLLAFASSMGETSLAGMIPRLLHDEEFLPQILTSLSVPVTEMFRDPEVFLALRRKVLPVLQSYPRISIWQAGCATGEEAYSLAILLKEEGLLAKSQIFATDINDSALAKAEEGIYPVETLSSACATGYRKAGGTGAMEDYLHFAYGYAKFSEELRSRIVFAHHNLVADGVFCEVHMVVCRNVLIYFNRSLQDQVLSLFSDALVRGGFLCLGTRESLRTFEANGLFRPVDETRRIFRKAEAHQ</sequence>
<dbReference type="SMART" id="SM00138">
    <property type="entry name" value="MeTrc"/>
    <property type="match status" value="1"/>
</dbReference>
<dbReference type="InterPro" id="IPR050903">
    <property type="entry name" value="Bact_Chemotaxis_MeTrfase"/>
</dbReference>
<reference evidence="2 3" key="1">
    <citation type="submission" date="2013-04" db="EMBL/GenBank/DDBJ databases">
        <authorList>
            <person name="Kuznetsov B."/>
            <person name="Ivanovsky R."/>
        </authorList>
    </citation>
    <scope>NUCLEOTIDE SEQUENCE [LARGE SCALE GENOMIC DNA]</scope>
    <source>
        <strain evidence="2 3">MGU-K5</strain>
    </source>
</reference>
<keyword evidence="2" id="KW-0489">Methyltransferase</keyword>
<dbReference type="SUPFAM" id="SSF53335">
    <property type="entry name" value="S-adenosyl-L-methionine-dependent methyltransferases"/>
    <property type="match status" value="1"/>
</dbReference>
<dbReference type="PATRIC" id="fig|1316936.3.peg.2030"/>
<dbReference type="STRING" id="1316936.K678_10185"/>
<keyword evidence="2" id="KW-0808">Transferase</keyword>
<gene>
    <name evidence="2" type="ORF">K678_10185</name>
</gene>
<name>S9TH73_MAGFU</name>
<dbReference type="OrthoDB" id="9816309at2"/>
<organism evidence="2 3">
    <name type="scientific">Magnetospirillum fulvum MGU-K5</name>
    <dbReference type="NCBI Taxonomy" id="1316936"/>
    <lineage>
        <taxon>Bacteria</taxon>
        <taxon>Pseudomonadati</taxon>
        <taxon>Pseudomonadota</taxon>
        <taxon>Alphaproteobacteria</taxon>
        <taxon>Rhodospirillales</taxon>
        <taxon>Rhodospirillaceae</taxon>
        <taxon>Magnetospirillum</taxon>
    </lineage>
</organism>
<dbReference type="Gene3D" id="3.40.50.150">
    <property type="entry name" value="Vaccinia Virus protein VP39"/>
    <property type="match status" value="1"/>
</dbReference>
<accession>S9TH73</accession>
<dbReference type="InterPro" id="IPR000780">
    <property type="entry name" value="CheR_MeTrfase"/>
</dbReference>
<feature type="domain" description="CheR-type methyltransferase" evidence="1">
    <location>
        <begin position="1"/>
        <end position="274"/>
    </location>
</feature>
<dbReference type="PANTHER" id="PTHR24422:SF8">
    <property type="entry name" value="CHEMOTAXIS PROTEIN"/>
    <property type="match status" value="1"/>
</dbReference>
<dbReference type="GO" id="GO:0032259">
    <property type="term" value="P:methylation"/>
    <property type="evidence" value="ECO:0007669"/>
    <property type="project" value="UniProtKB-KW"/>
</dbReference>
<dbReference type="Pfam" id="PF01739">
    <property type="entry name" value="CheR"/>
    <property type="match status" value="1"/>
</dbReference>